<dbReference type="AlphaFoldDB" id="A0A9P4LRV3"/>
<dbReference type="PANTHER" id="PTHR45937">
    <property type="entry name" value="ASPARAGINE SYNTHETASE DOMAIN-CONTAINING PROTEIN 1"/>
    <property type="match status" value="1"/>
</dbReference>
<dbReference type="Pfam" id="PF13537">
    <property type="entry name" value="GATase_7"/>
    <property type="match status" value="1"/>
</dbReference>
<dbReference type="PANTHER" id="PTHR45937:SF1">
    <property type="entry name" value="ASPARAGINE SYNTHETASE DOMAIN-CONTAINING PROTEIN 1"/>
    <property type="match status" value="1"/>
</dbReference>
<dbReference type="InterPro" id="IPR051857">
    <property type="entry name" value="Asn_synthetase_domain"/>
</dbReference>
<protein>
    <recommendedName>
        <fullName evidence="4">Glutamine amidotransferase type-2 domain-containing protein</fullName>
    </recommendedName>
</protein>
<name>A0A9P4LRV3_9PEZI</name>
<dbReference type="Gene3D" id="3.60.20.10">
    <property type="entry name" value="Glutamine Phosphoribosylpyrophosphate, subunit 1, domain 1"/>
    <property type="match status" value="1"/>
</dbReference>
<evidence type="ECO:0000256" key="1">
    <source>
        <dbReference type="ARBA" id="ARBA00022605"/>
    </source>
</evidence>
<dbReference type="CDD" id="cd01991">
    <property type="entry name" value="Asn_synthase_B_C"/>
    <property type="match status" value="1"/>
</dbReference>
<dbReference type="OrthoDB" id="10252281at2759"/>
<keyword evidence="1" id="KW-0028">Amino-acid biosynthesis</keyword>
<dbReference type="SUPFAM" id="SSF56235">
    <property type="entry name" value="N-terminal nucleophile aminohydrolases (Ntn hydrolases)"/>
    <property type="match status" value="1"/>
</dbReference>
<dbReference type="EMBL" id="ML978751">
    <property type="protein sequence ID" value="KAF2083910.1"/>
    <property type="molecule type" value="Genomic_DNA"/>
</dbReference>
<evidence type="ECO:0000313" key="6">
    <source>
        <dbReference type="Proteomes" id="UP000799776"/>
    </source>
</evidence>
<evidence type="ECO:0000313" key="5">
    <source>
        <dbReference type="EMBL" id="KAF2083910.1"/>
    </source>
</evidence>
<dbReference type="Pfam" id="PF00733">
    <property type="entry name" value="Asn_synthase"/>
    <property type="match status" value="1"/>
</dbReference>
<dbReference type="PROSITE" id="PS51278">
    <property type="entry name" value="GATASE_TYPE_2"/>
    <property type="match status" value="1"/>
</dbReference>
<evidence type="ECO:0000256" key="2">
    <source>
        <dbReference type="ARBA" id="ARBA00022888"/>
    </source>
</evidence>
<proteinExistence type="predicted"/>
<organism evidence="5 6">
    <name type="scientific">Saccharata proteae CBS 121410</name>
    <dbReference type="NCBI Taxonomy" id="1314787"/>
    <lineage>
        <taxon>Eukaryota</taxon>
        <taxon>Fungi</taxon>
        <taxon>Dikarya</taxon>
        <taxon>Ascomycota</taxon>
        <taxon>Pezizomycotina</taxon>
        <taxon>Dothideomycetes</taxon>
        <taxon>Dothideomycetes incertae sedis</taxon>
        <taxon>Botryosphaeriales</taxon>
        <taxon>Saccharataceae</taxon>
        <taxon>Saccharata</taxon>
    </lineage>
</organism>
<dbReference type="Gene3D" id="3.40.50.620">
    <property type="entry name" value="HUPs"/>
    <property type="match status" value="1"/>
</dbReference>
<evidence type="ECO:0000259" key="4">
    <source>
        <dbReference type="PROSITE" id="PS51278"/>
    </source>
</evidence>
<dbReference type="InterPro" id="IPR014729">
    <property type="entry name" value="Rossmann-like_a/b/a_fold"/>
</dbReference>
<dbReference type="GO" id="GO:0006529">
    <property type="term" value="P:asparagine biosynthetic process"/>
    <property type="evidence" value="ECO:0007669"/>
    <property type="project" value="UniProtKB-KW"/>
</dbReference>
<accession>A0A9P4LRV3</accession>
<dbReference type="InterPro" id="IPR017932">
    <property type="entry name" value="GATase_2_dom"/>
</dbReference>
<gene>
    <name evidence="5" type="ORF">K490DRAFT_50408</name>
</gene>
<dbReference type="InterPro" id="IPR001962">
    <property type="entry name" value="Asn_synthase"/>
</dbReference>
<keyword evidence="6" id="KW-1185">Reference proteome</keyword>
<feature type="domain" description="Glutamine amidotransferase type-2" evidence="4">
    <location>
        <begin position="2"/>
        <end position="193"/>
    </location>
</feature>
<dbReference type="GO" id="GO:0004066">
    <property type="term" value="F:asparagine synthase (glutamine-hydrolyzing) activity"/>
    <property type="evidence" value="ECO:0007669"/>
    <property type="project" value="InterPro"/>
</dbReference>
<reference evidence="5" key="1">
    <citation type="journal article" date="2020" name="Stud. Mycol.">
        <title>101 Dothideomycetes genomes: a test case for predicting lifestyles and emergence of pathogens.</title>
        <authorList>
            <person name="Haridas S."/>
            <person name="Albert R."/>
            <person name="Binder M."/>
            <person name="Bloem J."/>
            <person name="Labutti K."/>
            <person name="Salamov A."/>
            <person name="Andreopoulos B."/>
            <person name="Baker S."/>
            <person name="Barry K."/>
            <person name="Bills G."/>
            <person name="Bluhm B."/>
            <person name="Cannon C."/>
            <person name="Castanera R."/>
            <person name="Culley D."/>
            <person name="Daum C."/>
            <person name="Ezra D."/>
            <person name="Gonzalez J."/>
            <person name="Henrissat B."/>
            <person name="Kuo A."/>
            <person name="Liang C."/>
            <person name="Lipzen A."/>
            <person name="Lutzoni F."/>
            <person name="Magnuson J."/>
            <person name="Mondo S."/>
            <person name="Nolan M."/>
            <person name="Ohm R."/>
            <person name="Pangilinan J."/>
            <person name="Park H.-J."/>
            <person name="Ramirez L."/>
            <person name="Alfaro M."/>
            <person name="Sun H."/>
            <person name="Tritt A."/>
            <person name="Yoshinaga Y."/>
            <person name="Zwiers L.-H."/>
            <person name="Turgeon B."/>
            <person name="Goodwin S."/>
            <person name="Spatafora J."/>
            <person name="Crous P."/>
            <person name="Grigoriev I."/>
        </authorList>
    </citation>
    <scope>NUCLEOTIDE SEQUENCE</scope>
    <source>
        <strain evidence="5">CBS 121410</strain>
    </source>
</reference>
<dbReference type="CDD" id="cd03766">
    <property type="entry name" value="Gn_AT_II_novel"/>
    <property type="match status" value="1"/>
</dbReference>
<evidence type="ECO:0000256" key="3">
    <source>
        <dbReference type="ARBA" id="ARBA00022962"/>
    </source>
</evidence>
<keyword evidence="3" id="KW-0315">Glutamine amidotransferase</keyword>
<keyword evidence="2" id="KW-0061">Asparagine biosynthesis</keyword>
<dbReference type="InterPro" id="IPR029055">
    <property type="entry name" value="Ntn_hydrolases_N"/>
</dbReference>
<comment type="caution">
    <text evidence="5">The sequence shown here is derived from an EMBL/GenBank/DDBJ whole genome shotgun (WGS) entry which is preliminary data.</text>
</comment>
<sequence>MCGIFASLSASHHVHPDAGTLQLLRSRGPDSSRGLEQQIPTYPPVHATFHSTVLALRGTDVVAQPLYDKVSGSILCWNGEAWQIDDRQVQGNDSESVFALLLAACDANIEEPNSSKYSAIIRAISRIRGPYAFVFYDAQRQRLFFGRDCLGRRSLLHTTNESGDFILSSVCDKSVSATWAEVEADGVYVLGLPSPEGKFSASRIPYVYESDQDPSQDQLVIDAPHPTLSLLSPSVKALDSHLRHSLSLRLQRRTLPYHEDTNQAQSKIAVLFSGGLDCTILARLAHEMLPQGVPIDLLNVAFENPRITQARNGAADENYSPYEVCPDRITGRSSYAELCKVCPGRKWRFVEINIPFSETMSHRPRVISLMHPHATEMDLSISFALYFAARGSGLISQTGQDIFSEYICPAHVLLSGLGADELFGGYQRHATAFSRNGFEGLVNELDLDINRLGKRNLGRDDRVISNWGKEARFPYLDESLLAWALDAPVWEKCGFGQEPTFDKECCSIEPGKKVLRLLAWNLGMKQLALEKKRAIQFGARTAKMETGKTKGTHAIV</sequence>
<dbReference type="SUPFAM" id="SSF52402">
    <property type="entry name" value="Adenine nucleotide alpha hydrolases-like"/>
    <property type="match status" value="1"/>
</dbReference>
<dbReference type="Proteomes" id="UP000799776">
    <property type="component" value="Unassembled WGS sequence"/>
</dbReference>